<organism evidence="1 2">
    <name type="scientific">Neophaeococcomyces mojaviensis</name>
    <dbReference type="NCBI Taxonomy" id="3383035"/>
    <lineage>
        <taxon>Eukaryota</taxon>
        <taxon>Fungi</taxon>
        <taxon>Dikarya</taxon>
        <taxon>Ascomycota</taxon>
        <taxon>Pezizomycotina</taxon>
        <taxon>Eurotiomycetes</taxon>
        <taxon>Chaetothyriomycetidae</taxon>
        <taxon>Chaetothyriales</taxon>
        <taxon>Chaetothyriales incertae sedis</taxon>
        <taxon>Neophaeococcomyces</taxon>
    </lineage>
</organism>
<comment type="caution">
    <text evidence="1">The sequence shown here is derived from an EMBL/GenBank/DDBJ whole genome shotgun (WGS) entry which is preliminary data.</text>
</comment>
<dbReference type="EMBL" id="JAPDRQ010000071">
    <property type="protein sequence ID" value="KAJ9656924.1"/>
    <property type="molecule type" value="Genomic_DNA"/>
</dbReference>
<protein>
    <submittedName>
        <fullName evidence="1">Uncharacterized protein</fullName>
    </submittedName>
</protein>
<name>A0ACC3A839_9EURO</name>
<sequence length="297" mass="34398">MSSFDRFSVDRPIVATLLTRSLTDSASRQTMTWDAITLVTSHQLRKLRVNFLDKGFPIHKLVVAITNILRISINQTMMKIWPQGAVFLQHVNASEAIAVQLVRDTDPEALYLYLLQLEVLSLFFKSLAQHLLRRLNDPHQVHHDLIENHGYDPILSLAHHLSLKIHGLFETLRIVNRNHTTMLLFNMVKERAWLHYALARAKTAVNTRAMMLHGTWTDTVLSSGPYHETATLQQWFEHIGQALLWVELSAERKSCMAVQALKWRWEFFPLLRLLQIDVEDRRFRNSDVVIPTNTIIA</sequence>
<evidence type="ECO:0000313" key="1">
    <source>
        <dbReference type="EMBL" id="KAJ9656924.1"/>
    </source>
</evidence>
<gene>
    <name evidence="1" type="ORF">H2198_004677</name>
</gene>
<keyword evidence="2" id="KW-1185">Reference proteome</keyword>
<accession>A0ACC3A839</accession>
<proteinExistence type="predicted"/>
<dbReference type="Proteomes" id="UP001172386">
    <property type="component" value="Unassembled WGS sequence"/>
</dbReference>
<evidence type="ECO:0000313" key="2">
    <source>
        <dbReference type="Proteomes" id="UP001172386"/>
    </source>
</evidence>
<reference evidence="1" key="1">
    <citation type="submission" date="2022-10" db="EMBL/GenBank/DDBJ databases">
        <title>Culturing micro-colonial fungi from biological soil crusts in the Mojave desert and describing Neophaeococcomyces mojavensis, and introducing the new genera and species Taxawa tesnikishii.</title>
        <authorList>
            <person name="Kurbessoian T."/>
            <person name="Stajich J.E."/>
        </authorList>
    </citation>
    <scope>NUCLEOTIDE SEQUENCE</scope>
    <source>
        <strain evidence="1">JES_112</strain>
    </source>
</reference>